<evidence type="ECO:0000313" key="3">
    <source>
        <dbReference type="EMBL" id="THV01596.1"/>
    </source>
</evidence>
<dbReference type="AlphaFoldDB" id="A0A4V4HH67"/>
<keyword evidence="2" id="KW-0812">Transmembrane</keyword>
<proteinExistence type="predicted"/>
<keyword evidence="2" id="KW-1133">Transmembrane helix</keyword>
<keyword evidence="2" id="KW-0472">Membrane</keyword>
<keyword evidence="4" id="KW-1185">Reference proteome</keyword>
<sequence>MSRSNPYSFPILFELVVTKEVEKVKKRNNSKLPEYFNFVKCIVDSEDVERSPVRPYNRTRFSRGRGRLAQEGGPKAYFTTNSIPKTKMGHIFIIYASVPPNLAHVSVLLNADGKKMSGGVQIVDYIVQQRLLLVPMDIMDIGIDFYNQRDKSARGPPLVIKYLAPFSRATWTGDYPSFHSTIQAQLGVVLSYWTWCPDISVSISLALVFQRPSFALLLYPYIWSRLPALGVFMGSFYAYKNSNLFLCWSFTQYSFFLANVRSSSHSFFVVYTSVCIWATAFTFSLENILGLAVTCTSVLNQSAVFIFALENTLALVLFFTFTLKKTLNKLVPSATKIVLSTIRIWIPRETVTSAPFANTSRTTSSLEECGVLRAFAGEEPVRNWGTVEGGSMEERGGVEGKGVMPGTSEGEG</sequence>
<dbReference type="Proteomes" id="UP000297245">
    <property type="component" value="Unassembled WGS sequence"/>
</dbReference>
<dbReference type="EMBL" id="ML179087">
    <property type="protein sequence ID" value="THV01596.1"/>
    <property type="molecule type" value="Genomic_DNA"/>
</dbReference>
<protein>
    <submittedName>
        <fullName evidence="3">Uncharacterized protein</fullName>
    </submittedName>
</protein>
<name>A0A4V4HH67_DENBC</name>
<feature type="transmembrane region" description="Helical" evidence="2">
    <location>
        <begin position="216"/>
        <end position="237"/>
    </location>
</feature>
<organism evidence="3 4">
    <name type="scientific">Dendrothele bispora (strain CBS 962.96)</name>
    <dbReference type="NCBI Taxonomy" id="1314807"/>
    <lineage>
        <taxon>Eukaryota</taxon>
        <taxon>Fungi</taxon>
        <taxon>Dikarya</taxon>
        <taxon>Basidiomycota</taxon>
        <taxon>Agaricomycotina</taxon>
        <taxon>Agaricomycetes</taxon>
        <taxon>Agaricomycetidae</taxon>
        <taxon>Agaricales</taxon>
        <taxon>Agaricales incertae sedis</taxon>
        <taxon>Dendrothele</taxon>
    </lineage>
</organism>
<accession>A0A4V4HH67</accession>
<reference evidence="3 4" key="1">
    <citation type="journal article" date="2019" name="Nat. Ecol. Evol.">
        <title>Megaphylogeny resolves global patterns of mushroom evolution.</title>
        <authorList>
            <person name="Varga T."/>
            <person name="Krizsan K."/>
            <person name="Foldi C."/>
            <person name="Dima B."/>
            <person name="Sanchez-Garcia M."/>
            <person name="Sanchez-Ramirez S."/>
            <person name="Szollosi G.J."/>
            <person name="Szarkandi J.G."/>
            <person name="Papp V."/>
            <person name="Albert L."/>
            <person name="Andreopoulos W."/>
            <person name="Angelini C."/>
            <person name="Antonin V."/>
            <person name="Barry K.W."/>
            <person name="Bougher N.L."/>
            <person name="Buchanan P."/>
            <person name="Buyck B."/>
            <person name="Bense V."/>
            <person name="Catcheside P."/>
            <person name="Chovatia M."/>
            <person name="Cooper J."/>
            <person name="Damon W."/>
            <person name="Desjardin D."/>
            <person name="Finy P."/>
            <person name="Geml J."/>
            <person name="Haridas S."/>
            <person name="Hughes K."/>
            <person name="Justo A."/>
            <person name="Karasinski D."/>
            <person name="Kautmanova I."/>
            <person name="Kiss B."/>
            <person name="Kocsube S."/>
            <person name="Kotiranta H."/>
            <person name="LaButti K.M."/>
            <person name="Lechner B.E."/>
            <person name="Liimatainen K."/>
            <person name="Lipzen A."/>
            <person name="Lukacs Z."/>
            <person name="Mihaltcheva S."/>
            <person name="Morgado L.N."/>
            <person name="Niskanen T."/>
            <person name="Noordeloos M.E."/>
            <person name="Ohm R.A."/>
            <person name="Ortiz-Santana B."/>
            <person name="Ovrebo C."/>
            <person name="Racz N."/>
            <person name="Riley R."/>
            <person name="Savchenko A."/>
            <person name="Shiryaev A."/>
            <person name="Soop K."/>
            <person name="Spirin V."/>
            <person name="Szebenyi C."/>
            <person name="Tomsovsky M."/>
            <person name="Tulloss R.E."/>
            <person name="Uehling J."/>
            <person name="Grigoriev I.V."/>
            <person name="Vagvolgyi C."/>
            <person name="Papp T."/>
            <person name="Martin F.M."/>
            <person name="Miettinen O."/>
            <person name="Hibbett D.S."/>
            <person name="Nagy L.G."/>
        </authorList>
    </citation>
    <scope>NUCLEOTIDE SEQUENCE [LARGE SCALE GENOMIC DNA]</scope>
    <source>
        <strain evidence="3 4">CBS 962.96</strain>
    </source>
</reference>
<evidence type="ECO:0000313" key="4">
    <source>
        <dbReference type="Proteomes" id="UP000297245"/>
    </source>
</evidence>
<gene>
    <name evidence="3" type="ORF">K435DRAFT_793206</name>
</gene>
<evidence type="ECO:0000256" key="1">
    <source>
        <dbReference type="SAM" id="MobiDB-lite"/>
    </source>
</evidence>
<feature type="transmembrane region" description="Helical" evidence="2">
    <location>
        <begin position="267"/>
        <end position="285"/>
    </location>
</feature>
<feature type="transmembrane region" description="Helical" evidence="2">
    <location>
        <begin position="305"/>
        <end position="323"/>
    </location>
</feature>
<evidence type="ECO:0000256" key="2">
    <source>
        <dbReference type="SAM" id="Phobius"/>
    </source>
</evidence>
<feature type="region of interest" description="Disordered" evidence="1">
    <location>
        <begin position="385"/>
        <end position="412"/>
    </location>
</feature>